<dbReference type="InterPro" id="IPR042269">
    <property type="entry name" value="Ser_carbopepase_S28_SKS"/>
</dbReference>
<protein>
    <recommendedName>
        <fullName evidence="9">Lysosomal Pro-X carboxypeptidase</fullName>
    </recommendedName>
</protein>
<evidence type="ECO:0008006" key="9">
    <source>
        <dbReference type="Google" id="ProtNLM"/>
    </source>
</evidence>
<dbReference type="Pfam" id="PF05577">
    <property type="entry name" value="Peptidase_S28"/>
    <property type="match status" value="1"/>
</dbReference>
<evidence type="ECO:0000256" key="4">
    <source>
        <dbReference type="ARBA" id="ARBA00022801"/>
    </source>
</evidence>
<gene>
    <name evidence="7" type="ORF">LTRI10_LOCUS44013</name>
</gene>
<dbReference type="SUPFAM" id="SSF53474">
    <property type="entry name" value="alpha/beta-Hydrolases"/>
    <property type="match status" value="1"/>
</dbReference>
<evidence type="ECO:0000313" key="7">
    <source>
        <dbReference type="EMBL" id="CAL1404131.1"/>
    </source>
</evidence>
<evidence type="ECO:0000256" key="3">
    <source>
        <dbReference type="ARBA" id="ARBA00022729"/>
    </source>
</evidence>
<dbReference type="GO" id="GO:0006508">
    <property type="term" value="P:proteolysis"/>
    <property type="evidence" value="ECO:0007669"/>
    <property type="project" value="UniProtKB-KW"/>
</dbReference>
<keyword evidence="3 6" id="KW-0732">Signal</keyword>
<reference evidence="7 8" key="1">
    <citation type="submission" date="2024-04" db="EMBL/GenBank/DDBJ databases">
        <authorList>
            <person name="Fracassetti M."/>
        </authorList>
    </citation>
    <scope>NUCLEOTIDE SEQUENCE [LARGE SCALE GENOMIC DNA]</scope>
</reference>
<dbReference type="Gene3D" id="1.20.120.980">
    <property type="entry name" value="Serine carboxypeptidase S28, SKS domain"/>
    <property type="match status" value="1"/>
</dbReference>
<dbReference type="Gene3D" id="3.40.50.1820">
    <property type="entry name" value="alpha/beta hydrolase"/>
    <property type="match status" value="1"/>
</dbReference>
<keyword evidence="8" id="KW-1185">Reference proteome</keyword>
<evidence type="ECO:0000256" key="2">
    <source>
        <dbReference type="ARBA" id="ARBA00022670"/>
    </source>
</evidence>
<evidence type="ECO:0000256" key="1">
    <source>
        <dbReference type="ARBA" id="ARBA00011079"/>
    </source>
</evidence>
<dbReference type="AlphaFoldDB" id="A0AAV2G0S2"/>
<dbReference type="GO" id="GO:0008239">
    <property type="term" value="F:dipeptidyl-peptidase activity"/>
    <property type="evidence" value="ECO:0007669"/>
    <property type="project" value="TreeGrafter"/>
</dbReference>
<dbReference type="PANTHER" id="PTHR11010:SF96">
    <property type="entry name" value="LYSOSOMAL PRO-X CARBOXYPEPTIDASE-LIKE ISOFORM X1"/>
    <property type="match status" value="1"/>
</dbReference>
<keyword evidence="4" id="KW-0378">Hydrolase</keyword>
<feature type="signal peptide" evidence="6">
    <location>
        <begin position="1"/>
        <end position="23"/>
    </location>
</feature>
<evidence type="ECO:0000313" key="8">
    <source>
        <dbReference type="Proteomes" id="UP001497516"/>
    </source>
</evidence>
<organism evidence="7 8">
    <name type="scientific">Linum trigynum</name>
    <dbReference type="NCBI Taxonomy" id="586398"/>
    <lineage>
        <taxon>Eukaryota</taxon>
        <taxon>Viridiplantae</taxon>
        <taxon>Streptophyta</taxon>
        <taxon>Embryophyta</taxon>
        <taxon>Tracheophyta</taxon>
        <taxon>Spermatophyta</taxon>
        <taxon>Magnoliopsida</taxon>
        <taxon>eudicotyledons</taxon>
        <taxon>Gunneridae</taxon>
        <taxon>Pentapetalae</taxon>
        <taxon>rosids</taxon>
        <taxon>fabids</taxon>
        <taxon>Malpighiales</taxon>
        <taxon>Linaceae</taxon>
        <taxon>Linum</taxon>
    </lineage>
</organism>
<dbReference type="FunFam" id="1.20.120.980:FF:000006">
    <property type="entry name" value="Serine carboxypeptidase S28 family protein"/>
    <property type="match status" value="1"/>
</dbReference>
<dbReference type="EMBL" id="OZ034820">
    <property type="protein sequence ID" value="CAL1404131.1"/>
    <property type="molecule type" value="Genomic_DNA"/>
</dbReference>
<keyword evidence="5" id="KW-0325">Glycoprotein</keyword>
<keyword evidence="2" id="KW-0645">Protease</keyword>
<sequence>MAKFRFRIRYFLLLLTAAATASSFKVPRLSIYDPRHHLAGGQTSTLTAAMEGFESHFYNQTLDHFNYLPESYVTFRQRYFANSKHWGGPGAPIFVYLGAEAAFPHNFSGGKSFLIEIAPSFNALLVYIEHRYYGESIPFGSSEEAFSNSSMLGYMNSQQAIADYAEIIFHIKEQSNAGDSPVIVVGESYGGMLAAWFRLKYPHLAIGALASSAPILYFDDITPQDAYFNVVTKDFRDASETCYLTIKKSWAEIDEMASKPDGLSMLSQKFKTCVPLKNSTSLTDELEDLYASAAQYNAPPSYPVTQICTAIDGFGPNNDTLGRIFAGVVAYYGEKPCYINEPTQPSETDGGWDWQTCSEMVIPIGFGNDTMFGSDKAFNLTKFSDDCRARYGVSPRPHWVTTYYGGHSIKRILKRFGSNIIFSNGLKDPYSTGGVLENISDSIHAIYTTNGSHCLDLSASNVTDPEWLTAQREEEIHIVHGWLTTYYKDLQVI</sequence>
<dbReference type="GO" id="GO:0070008">
    <property type="term" value="F:serine-type exopeptidase activity"/>
    <property type="evidence" value="ECO:0007669"/>
    <property type="project" value="InterPro"/>
</dbReference>
<feature type="chain" id="PRO_5043965563" description="Lysosomal Pro-X carboxypeptidase" evidence="6">
    <location>
        <begin position="24"/>
        <end position="493"/>
    </location>
</feature>
<name>A0AAV2G0S2_9ROSI</name>
<dbReference type="Proteomes" id="UP001497516">
    <property type="component" value="Chromosome 7"/>
</dbReference>
<dbReference type="PANTHER" id="PTHR11010">
    <property type="entry name" value="PROTEASE S28 PRO-X CARBOXYPEPTIDASE-RELATED"/>
    <property type="match status" value="1"/>
</dbReference>
<dbReference type="InterPro" id="IPR029058">
    <property type="entry name" value="AB_hydrolase_fold"/>
</dbReference>
<evidence type="ECO:0000256" key="6">
    <source>
        <dbReference type="SAM" id="SignalP"/>
    </source>
</evidence>
<accession>A0AAV2G0S2</accession>
<comment type="similarity">
    <text evidence="1">Belongs to the peptidase S28 family.</text>
</comment>
<proteinExistence type="inferred from homology"/>
<evidence type="ECO:0000256" key="5">
    <source>
        <dbReference type="ARBA" id="ARBA00023180"/>
    </source>
</evidence>
<dbReference type="InterPro" id="IPR008758">
    <property type="entry name" value="Peptidase_S28"/>
</dbReference>